<sequence length="139" mass="16122">MHQATGPQRKGYAYRSVAFSEDGRKAWLDGCEYREVPFPADKGKRFNYIIVAIIVAVFAGIPLLAQYQLELFQRHYLAGFAALAIGLAWFNRRIHRCHRCNRATREITTPYDGAPVLFFCRRCRVFFEHGQIDGGWPWH</sequence>
<gene>
    <name evidence="2" type="ORF">MoryE10_04610</name>
</gene>
<dbReference type="RefSeq" id="WP_054772899.1">
    <property type="nucleotide sequence ID" value="NZ_AP019782.1"/>
</dbReference>
<dbReference type="EMBL" id="AP019782">
    <property type="protein sequence ID" value="BBL69855.1"/>
    <property type="molecule type" value="Genomic_DNA"/>
</dbReference>
<organism evidence="2 3">
    <name type="scientific">Methylogaea oryzae</name>
    <dbReference type="NCBI Taxonomy" id="1295382"/>
    <lineage>
        <taxon>Bacteria</taxon>
        <taxon>Pseudomonadati</taxon>
        <taxon>Pseudomonadota</taxon>
        <taxon>Gammaproteobacteria</taxon>
        <taxon>Methylococcales</taxon>
        <taxon>Methylococcaceae</taxon>
        <taxon>Methylogaea</taxon>
    </lineage>
</organism>
<feature type="transmembrane region" description="Helical" evidence="1">
    <location>
        <begin position="71"/>
        <end position="90"/>
    </location>
</feature>
<keyword evidence="1" id="KW-1133">Transmembrane helix</keyword>
<name>A0A8D5AL66_9GAMM</name>
<evidence type="ECO:0000313" key="2">
    <source>
        <dbReference type="EMBL" id="BBL69855.1"/>
    </source>
</evidence>
<keyword evidence="3" id="KW-1185">Reference proteome</keyword>
<dbReference type="Proteomes" id="UP000824988">
    <property type="component" value="Chromosome"/>
</dbReference>
<keyword evidence="1" id="KW-0472">Membrane</keyword>
<accession>A0A8D5AL66</accession>
<protein>
    <submittedName>
        <fullName evidence="2">Uncharacterized protein</fullName>
    </submittedName>
</protein>
<feature type="transmembrane region" description="Helical" evidence="1">
    <location>
        <begin position="46"/>
        <end position="65"/>
    </location>
</feature>
<dbReference type="AlphaFoldDB" id="A0A8D5AL66"/>
<dbReference type="KEGG" id="moz:MoryE10_04610"/>
<reference evidence="2" key="1">
    <citation type="submission" date="2019-06" db="EMBL/GenBank/DDBJ databases">
        <title>Complete genome sequence of Methylogaea oryzae strain JCM16910.</title>
        <authorList>
            <person name="Asakawa S."/>
        </authorList>
    </citation>
    <scope>NUCLEOTIDE SEQUENCE</scope>
    <source>
        <strain evidence="2">E10</strain>
    </source>
</reference>
<evidence type="ECO:0000313" key="3">
    <source>
        <dbReference type="Proteomes" id="UP000824988"/>
    </source>
</evidence>
<keyword evidence="1" id="KW-0812">Transmembrane</keyword>
<evidence type="ECO:0000256" key="1">
    <source>
        <dbReference type="SAM" id="Phobius"/>
    </source>
</evidence>
<proteinExistence type="predicted"/>